<proteinExistence type="predicted"/>
<keyword evidence="1" id="KW-0732">Signal</keyword>
<name>A0A1T3P0P8_9ACTN</name>
<accession>A0A1T3P0P8</accession>
<dbReference type="OrthoDB" id="3873198at2"/>
<sequence>MMISSGRTAVALSLGFAGLALAFVPVAAQAQAQAQPQARRLPVAGDQVSLDPTVWVTADGTVTISGTYRCSADHAGTVLVGGSVSQAGLHIAMGANAATCDGLTHDWRSSERPPLDFVPGPARGDATLLELRSGEGVVPVLPNVLAQETRDVTITRV</sequence>
<gene>
    <name evidence="3" type="ORF">B4N89_18595</name>
</gene>
<feature type="domain" description="DUF6299" evidence="2">
    <location>
        <begin position="46"/>
        <end position="156"/>
    </location>
</feature>
<dbReference type="Pfam" id="PF19816">
    <property type="entry name" value="DUF6299"/>
    <property type="match status" value="1"/>
</dbReference>
<dbReference type="InterPro" id="IPR046266">
    <property type="entry name" value="DUF6299"/>
</dbReference>
<feature type="signal peptide" evidence="1">
    <location>
        <begin position="1"/>
        <end position="22"/>
    </location>
</feature>
<dbReference type="AlphaFoldDB" id="A0A1T3P0P8"/>
<protein>
    <recommendedName>
        <fullName evidence="2">DUF6299 domain-containing protein</fullName>
    </recommendedName>
</protein>
<evidence type="ECO:0000313" key="4">
    <source>
        <dbReference type="Proteomes" id="UP000190037"/>
    </source>
</evidence>
<evidence type="ECO:0000259" key="2">
    <source>
        <dbReference type="Pfam" id="PF19816"/>
    </source>
</evidence>
<dbReference type="RefSeq" id="WP_078976952.1">
    <property type="nucleotide sequence ID" value="NZ_MWQN01000001.1"/>
</dbReference>
<keyword evidence="4" id="KW-1185">Reference proteome</keyword>
<reference evidence="3 4" key="1">
    <citation type="submission" date="2017-03" db="EMBL/GenBank/DDBJ databases">
        <title>Draft genome sequence of Streptomyces scabrisporus NF3, endophyte isolated from Amphipterygium adstringens.</title>
        <authorList>
            <person name="Vazquez M."/>
            <person name="Ceapa C.D."/>
            <person name="Rodriguez Luna D."/>
            <person name="Sanchez Esquivel S."/>
        </authorList>
    </citation>
    <scope>NUCLEOTIDE SEQUENCE [LARGE SCALE GENOMIC DNA]</scope>
    <source>
        <strain evidence="3 4">NF3</strain>
    </source>
</reference>
<evidence type="ECO:0000256" key="1">
    <source>
        <dbReference type="SAM" id="SignalP"/>
    </source>
</evidence>
<evidence type="ECO:0000313" key="3">
    <source>
        <dbReference type="EMBL" id="OPC82686.1"/>
    </source>
</evidence>
<dbReference type="Proteomes" id="UP000190037">
    <property type="component" value="Unassembled WGS sequence"/>
</dbReference>
<feature type="chain" id="PRO_5039146600" description="DUF6299 domain-containing protein" evidence="1">
    <location>
        <begin position="23"/>
        <end position="157"/>
    </location>
</feature>
<organism evidence="3 4">
    <name type="scientific">Embleya scabrispora</name>
    <dbReference type="NCBI Taxonomy" id="159449"/>
    <lineage>
        <taxon>Bacteria</taxon>
        <taxon>Bacillati</taxon>
        <taxon>Actinomycetota</taxon>
        <taxon>Actinomycetes</taxon>
        <taxon>Kitasatosporales</taxon>
        <taxon>Streptomycetaceae</taxon>
        <taxon>Embleya</taxon>
    </lineage>
</organism>
<comment type="caution">
    <text evidence="3">The sequence shown here is derived from an EMBL/GenBank/DDBJ whole genome shotgun (WGS) entry which is preliminary data.</text>
</comment>
<dbReference type="EMBL" id="MWQN01000001">
    <property type="protein sequence ID" value="OPC82686.1"/>
    <property type="molecule type" value="Genomic_DNA"/>
</dbReference>
<dbReference type="STRING" id="159449.B4N89_18595"/>